<dbReference type="InterPro" id="IPR000591">
    <property type="entry name" value="DEP_dom"/>
</dbReference>
<feature type="transmembrane region" description="Helical" evidence="2">
    <location>
        <begin position="225"/>
        <end position="242"/>
    </location>
</feature>
<dbReference type="Proteomes" id="UP000001568">
    <property type="component" value="Chromosome 6"/>
</dbReference>
<protein>
    <recommendedName>
        <fullName evidence="3">DEP domain-containing protein</fullName>
    </recommendedName>
</protein>
<dbReference type="STRING" id="436017.A4RZ44"/>
<dbReference type="PROSITE" id="PS50186">
    <property type="entry name" value="DEP"/>
    <property type="match status" value="1"/>
</dbReference>
<accession>A4RZ44</accession>
<dbReference type="OrthoDB" id="42898at2759"/>
<feature type="transmembrane region" description="Helical" evidence="2">
    <location>
        <begin position="262"/>
        <end position="285"/>
    </location>
</feature>
<evidence type="ECO:0000313" key="4">
    <source>
        <dbReference type="EMBL" id="ABO96804.1"/>
    </source>
</evidence>
<feature type="region of interest" description="Disordered" evidence="1">
    <location>
        <begin position="304"/>
        <end position="327"/>
    </location>
</feature>
<keyword evidence="2" id="KW-1133">Transmembrane helix</keyword>
<feature type="domain" description="DEP" evidence="3">
    <location>
        <begin position="102"/>
        <end position="160"/>
    </location>
</feature>
<organism evidence="4 5">
    <name type="scientific">Ostreococcus lucimarinus (strain CCE9901)</name>
    <dbReference type="NCBI Taxonomy" id="436017"/>
    <lineage>
        <taxon>Eukaryota</taxon>
        <taxon>Viridiplantae</taxon>
        <taxon>Chlorophyta</taxon>
        <taxon>Mamiellophyceae</taxon>
        <taxon>Mamiellales</taxon>
        <taxon>Bathycoccaceae</taxon>
        <taxon>Ostreococcus</taxon>
    </lineage>
</organism>
<dbReference type="Gramene" id="ABO96804">
    <property type="protein sequence ID" value="ABO96804"/>
    <property type="gene ID" value="OSTLU_32249"/>
</dbReference>
<proteinExistence type="predicted"/>
<keyword evidence="5" id="KW-1185">Reference proteome</keyword>
<keyword evidence="2" id="KW-0472">Membrane</keyword>
<dbReference type="EMBL" id="CP000586">
    <property type="protein sequence ID" value="ABO96804.1"/>
    <property type="molecule type" value="Genomic_DNA"/>
</dbReference>
<evidence type="ECO:0000256" key="2">
    <source>
        <dbReference type="SAM" id="Phobius"/>
    </source>
</evidence>
<reference evidence="4 5" key="1">
    <citation type="journal article" date="2007" name="Proc. Natl. Acad. Sci. U.S.A.">
        <title>The tiny eukaryote Ostreococcus provides genomic insights into the paradox of plankton speciation.</title>
        <authorList>
            <person name="Palenik B."/>
            <person name="Grimwood J."/>
            <person name="Aerts A."/>
            <person name="Rouze P."/>
            <person name="Salamov A."/>
            <person name="Putnam N."/>
            <person name="Dupont C."/>
            <person name="Jorgensen R."/>
            <person name="Derelle E."/>
            <person name="Rombauts S."/>
            <person name="Zhou K."/>
            <person name="Otillar R."/>
            <person name="Merchant S.S."/>
            <person name="Podell S."/>
            <person name="Gaasterland T."/>
            <person name="Napoli C."/>
            <person name="Gendler K."/>
            <person name="Manuell A."/>
            <person name="Tai V."/>
            <person name="Vallon O."/>
            <person name="Piganeau G."/>
            <person name="Jancek S."/>
            <person name="Heijde M."/>
            <person name="Jabbari K."/>
            <person name="Bowler C."/>
            <person name="Lohr M."/>
            <person name="Robbens S."/>
            <person name="Werner G."/>
            <person name="Dubchak I."/>
            <person name="Pazour G.J."/>
            <person name="Ren Q."/>
            <person name="Paulsen I."/>
            <person name="Delwiche C."/>
            <person name="Schmutz J."/>
            <person name="Rokhsar D."/>
            <person name="Van de Peer Y."/>
            <person name="Moreau H."/>
            <person name="Grigoriev I.V."/>
        </authorList>
    </citation>
    <scope>NUCLEOTIDE SEQUENCE [LARGE SCALE GENOMIC DNA]</scope>
    <source>
        <strain evidence="4 5">CCE9901</strain>
    </source>
</reference>
<dbReference type="Gene3D" id="1.10.10.10">
    <property type="entry name" value="Winged helix-like DNA-binding domain superfamily/Winged helix DNA-binding domain"/>
    <property type="match status" value="1"/>
</dbReference>
<dbReference type="SUPFAM" id="SSF46785">
    <property type="entry name" value="Winged helix' DNA-binding domain"/>
    <property type="match status" value="1"/>
</dbReference>
<dbReference type="InterPro" id="IPR036390">
    <property type="entry name" value="WH_DNA-bd_sf"/>
</dbReference>
<dbReference type="GeneID" id="5002475"/>
<dbReference type="InterPro" id="IPR013897">
    <property type="entry name" value="Duc1"/>
</dbReference>
<dbReference type="Pfam" id="PF08588">
    <property type="entry name" value="Duc1"/>
    <property type="match status" value="1"/>
</dbReference>
<dbReference type="eggNOG" id="ENOG502SAPD">
    <property type="taxonomic scope" value="Eukaryota"/>
</dbReference>
<dbReference type="OMA" id="WQSQINF"/>
<dbReference type="RefSeq" id="XP_001418511.1">
    <property type="nucleotide sequence ID" value="XM_001418474.1"/>
</dbReference>
<keyword evidence="2" id="KW-0812">Transmembrane</keyword>
<dbReference type="AlphaFoldDB" id="A4RZ44"/>
<dbReference type="CDD" id="cd04371">
    <property type="entry name" value="DEP"/>
    <property type="match status" value="1"/>
</dbReference>
<dbReference type="PANTHER" id="PTHR34826:SF2">
    <property type="entry name" value="UPF0590 PROTEIN C409.17C"/>
    <property type="match status" value="1"/>
</dbReference>
<dbReference type="InterPro" id="IPR036388">
    <property type="entry name" value="WH-like_DNA-bd_sf"/>
</dbReference>
<evidence type="ECO:0000313" key="5">
    <source>
        <dbReference type="Proteomes" id="UP000001568"/>
    </source>
</evidence>
<dbReference type="GO" id="GO:0035556">
    <property type="term" value="P:intracellular signal transduction"/>
    <property type="evidence" value="ECO:0007669"/>
    <property type="project" value="InterPro"/>
</dbReference>
<sequence length="676" mass="75124">MRAANDAAPHATSTHVARASVDAIETDSVISMTLDDDLESEFSEFNDARDADADAAFLDSNARSLDALSALERENELFDVVVKMRKSLGGGKHRRRFTKHRNCFTGREAVQWLVASRTVRDSDAAVRLGNELMAAKLIVGVTKSAKIKFEKRSHLYSYHLGVGPGISAARYYVSTEMLAMESRMKNVRTVVDRHTAAVEALSSEHASAMERVEDVMSALKMELSVLRASVVALIAYAILPFFKTDAMALTSFVGVRMSLDSLLMVIAACAAVAVGISSLLGFFYVADLTRQSVFEGTTKRQSSESGLNAFVDDSPAKHRSTLHDGGEINLERTPSFLQASAISIQRTASRLINMQRKSTRPEDRAGPPPCVDPARWPDSPCALRFTPADSQAITQEDQLPDSMIRAQVPFEIDSDIFKGRMIVYLRGLENTPPEIFEGKARTIQLAIQGKFKRPIAMNDCVIGQCLSRPLQNLPSRWLLALCARVVRGFGEKWGIELSMPTDERPFMLAPIALAAQAMSCEYEGDVQDIEGSIIENVDARSDIFPPGTSPSRRQKILKALLRKSKKGLADMPMFDTERVWTFGFWQSQINFLSYKIDLGVGTFNLIKIMDGQPLCFCSSTRAGEILFRMEVWHRELLRDAKEAHAKAENRKSRRGSLDFRRASTKDVREALKFDDE</sequence>
<dbReference type="SMART" id="SM00049">
    <property type="entry name" value="DEP"/>
    <property type="match status" value="1"/>
</dbReference>
<evidence type="ECO:0000256" key="1">
    <source>
        <dbReference type="SAM" id="MobiDB-lite"/>
    </source>
</evidence>
<name>A4RZ44_OSTLU</name>
<dbReference type="PANTHER" id="PTHR34826">
    <property type="entry name" value="UPF0590 PROTEIN C409.17C"/>
    <property type="match status" value="1"/>
</dbReference>
<gene>
    <name evidence="4" type="ORF">OSTLU_32249</name>
</gene>
<dbReference type="HOGENOM" id="CLU_406764_0_0_1"/>
<dbReference type="KEGG" id="olu:OSTLU_32249"/>
<dbReference type="Pfam" id="PF00610">
    <property type="entry name" value="DEP"/>
    <property type="match status" value="1"/>
</dbReference>
<evidence type="ECO:0000259" key="3">
    <source>
        <dbReference type="PROSITE" id="PS50186"/>
    </source>
</evidence>